<evidence type="ECO:0000313" key="2">
    <source>
        <dbReference type="EMBL" id="PFG48124.1"/>
    </source>
</evidence>
<dbReference type="NCBIfam" id="TIGR01558">
    <property type="entry name" value="sm_term_P27"/>
    <property type="match status" value="1"/>
</dbReference>
<dbReference type="InterPro" id="IPR006448">
    <property type="entry name" value="Phage_term_ssu_P27"/>
</dbReference>
<dbReference type="Proteomes" id="UP000243542">
    <property type="component" value="Unassembled WGS sequence"/>
</dbReference>
<dbReference type="RefSeq" id="WP_098512212.1">
    <property type="nucleotide sequence ID" value="NZ_JBIAKZ010000002.1"/>
</dbReference>
<protein>
    <submittedName>
        <fullName evidence="2">P27 family predicted phage terminase small subunit</fullName>
    </submittedName>
</protein>
<proteinExistence type="predicted"/>
<dbReference type="Pfam" id="PF05119">
    <property type="entry name" value="Terminase_4"/>
    <property type="match status" value="1"/>
</dbReference>
<feature type="region of interest" description="Disordered" evidence="1">
    <location>
        <begin position="1"/>
        <end position="32"/>
    </location>
</feature>
<name>A0A2A9F9V0_9PSEU</name>
<organism evidence="2 3">
    <name type="scientific">Amycolatopsis sulphurea</name>
    <dbReference type="NCBI Taxonomy" id="76022"/>
    <lineage>
        <taxon>Bacteria</taxon>
        <taxon>Bacillati</taxon>
        <taxon>Actinomycetota</taxon>
        <taxon>Actinomycetes</taxon>
        <taxon>Pseudonocardiales</taxon>
        <taxon>Pseudonocardiaceae</taxon>
        <taxon>Amycolatopsis</taxon>
    </lineage>
</organism>
<dbReference type="AlphaFoldDB" id="A0A2A9F9V0"/>
<keyword evidence="3" id="KW-1185">Reference proteome</keyword>
<gene>
    <name evidence="2" type="ORF">ATK36_3198</name>
</gene>
<accession>A0A2A9F9V0</accession>
<sequence length="151" mass="16375">MSRAKPPEDRSGNPRSAAGNSPAPVVHSGRAPRVPAKLGDIGREVWRAVWAAGDGAYHPATDRFVIERYCELHDRRAALLREVDIDGLTTEGSTGQTVIHPALRYVESTEKEMRAIETTLGLNLEARLRLGIAANAARRTTLDDILGGPDD</sequence>
<feature type="compositionally biased region" description="Basic and acidic residues" evidence="1">
    <location>
        <begin position="1"/>
        <end position="12"/>
    </location>
</feature>
<reference evidence="2 3" key="1">
    <citation type="submission" date="2017-10" db="EMBL/GenBank/DDBJ databases">
        <title>Sequencing the genomes of 1000 actinobacteria strains.</title>
        <authorList>
            <person name="Klenk H.-P."/>
        </authorList>
    </citation>
    <scope>NUCLEOTIDE SEQUENCE [LARGE SCALE GENOMIC DNA]</scope>
    <source>
        <strain evidence="2 3">DSM 46092</strain>
    </source>
</reference>
<dbReference type="EMBL" id="PDJK01000002">
    <property type="protein sequence ID" value="PFG48124.1"/>
    <property type="molecule type" value="Genomic_DNA"/>
</dbReference>
<comment type="caution">
    <text evidence="2">The sequence shown here is derived from an EMBL/GenBank/DDBJ whole genome shotgun (WGS) entry which is preliminary data.</text>
</comment>
<evidence type="ECO:0000256" key="1">
    <source>
        <dbReference type="SAM" id="MobiDB-lite"/>
    </source>
</evidence>
<evidence type="ECO:0000313" key="3">
    <source>
        <dbReference type="Proteomes" id="UP000243542"/>
    </source>
</evidence>